<proteinExistence type="predicted"/>
<dbReference type="AlphaFoldDB" id="A0A6J6YJI5"/>
<dbReference type="EMBL" id="CAFAAJ010000085">
    <property type="protein sequence ID" value="CAB4808665.1"/>
    <property type="molecule type" value="Genomic_DNA"/>
</dbReference>
<name>A0A6J6YJI5_9ZZZZ</name>
<accession>A0A6J6YJI5</accession>
<gene>
    <name evidence="1" type="ORF">UFOPK3001_01400</name>
</gene>
<reference evidence="1" key="1">
    <citation type="submission" date="2020-05" db="EMBL/GenBank/DDBJ databases">
        <authorList>
            <person name="Chiriac C."/>
            <person name="Salcher M."/>
            <person name="Ghai R."/>
            <person name="Kavagutti S V."/>
        </authorList>
    </citation>
    <scope>NUCLEOTIDE SEQUENCE</scope>
</reference>
<sequence length="48" mass="5004">MVSEAPVAIGHVTVVPVRFQVIVPPASEIVPERVEGSTEIPVAPTLKG</sequence>
<evidence type="ECO:0000313" key="1">
    <source>
        <dbReference type="EMBL" id="CAB4808665.1"/>
    </source>
</evidence>
<protein>
    <submittedName>
        <fullName evidence="1">Unannotated protein</fullName>
    </submittedName>
</protein>
<organism evidence="1">
    <name type="scientific">freshwater metagenome</name>
    <dbReference type="NCBI Taxonomy" id="449393"/>
    <lineage>
        <taxon>unclassified sequences</taxon>
        <taxon>metagenomes</taxon>
        <taxon>ecological metagenomes</taxon>
    </lineage>
</organism>